<evidence type="ECO:0000313" key="5">
    <source>
        <dbReference type="EMBL" id="MFC5463135.1"/>
    </source>
</evidence>
<organism evidence="5 6">
    <name type="scientific">Lederbergia graminis</name>
    <dbReference type="NCBI Taxonomy" id="735518"/>
    <lineage>
        <taxon>Bacteria</taxon>
        <taxon>Bacillati</taxon>
        <taxon>Bacillota</taxon>
        <taxon>Bacilli</taxon>
        <taxon>Bacillales</taxon>
        <taxon>Bacillaceae</taxon>
        <taxon>Lederbergia</taxon>
    </lineage>
</organism>
<keyword evidence="4" id="KW-0479">Metal-binding</keyword>
<sequence>MVNKANLRNQMKAQLNNLDQVTYEHYSYQIAQTLFSSNEWKEADTIAITVSNFPEVDTRQIIRKGWEQGKRMVVPKCIPKTREMKFKEISSFAQLEIIYHGLLEPKNDETKEIPKNEIKLMIVPGLAFNVKGYRLGFGGGYYDRYLSDFTGRTLALAFSEQVLDEIPIESFDLPVMKIITEMKIIDCNSFTE</sequence>
<keyword evidence="4" id="KW-0460">Magnesium</keyword>
<evidence type="ECO:0000256" key="1">
    <source>
        <dbReference type="ARBA" id="ARBA00010638"/>
    </source>
</evidence>
<dbReference type="PIRSF" id="PIRSF006806">
    <property type="entry name" value="FTHF_cligase"/>
    <property type="match status" value="1"/>
</dbReference>
<proteinExistence type="inferred from homology"/>
<dbReference type="InterPro" id="IPR024185">
    <property type="entry name" value="FTHF_cligase-like_sf"/>
</dbReference>
<keyword evidence="2 4" id="KW-0547">Nucleotide-binding</keyword>
<comment type="catalytic activity">
    <reaction evidence="4">
        <text>(6S)-5-formyl-5,6,7,8-tetrahydrofolate + ATP = (6R)-5,10-methenyltetrahydrofolate + ADP + phosphate</text>
        <dbReference type="Rhea" id="RHEA:10488"/>
        <dbReference type="ChEBI" id="CHEBI:30616"/>
        <dbReference type="ChEBI" id="CHEBI:43474"/>
        <dbReference type="ChEBI" id="CHEBI:57455"/>
        <dbReference type="ChEBI" id="CHEBI:57457"/>
        <dbReference type="ChEBI" id="CHEBI:456216"/>
        <dbReference type="EC" id="6.3.3.2"/>
    </reaction>
</comment>
<dbReference type="Proteomes" id="UP001596147">
    <property type="component" value="Unassembled WGS sequence"/>
</dbReference>
<protein>
    <recommendedName>
        <fullName evidence="4">5-formyltetrahydrofolate cyclo-ligase</fullName>
        <ecNumber evidence="4">6.3.3.2</ecNumber>
    </recommendedName>
</protein>
<keyword evidence="5" id="KW-0436">Ligase</keyword>
<dbReference type="EMBL" id="JBHSMC010000001">
    <property type="protein sequence ID" value="MFC5463135.1"/>
    <property type="molecule type" value="Genomic_DNA"/>
</dbReference>
<comment type="caution">
    <text evidence="5">The sequence shown here is derived from an EMBL/GenBank/DDBJ whole genome shotgun (WGS) entry which is preliminary data.</text>
</comment>
<name>A0ABW0LCN0_9BACI</name>
<reference evidence="6" key="1">
    <citation type="journal article" date="2019" name="Int. J. Syst. Evol. Microbiol.">
        <title>The Global Catalogue of Microorganisms (GCM) 10K type strain sequencing project: providing services to taxonomists for standard genome sequencing and annotation.</title>
        <authorList>
            <consortium name="The Broad Institute Genomics Platform"/>
            <consortium name="The Broad Institute Genome Sequencing Center for Infectious Disease"/>
            <person name="Wu L."/>
            <person name="Ma J."/>
        </authorList>
    </citation>
    <scope>NUCLEOTIDE SEQUENCE [LARGE SCALE GENOMIC DNA]</scope>
    <source>
        <strain evidence="6">CGMCC 1.12237</strain>
    </source>
</reference>
<dbReference type="EC" id="6.3.3.2" evidence="4"/>
<gene>
    <name evidence="5" type="ORF">ACFPM4_00060</name>
</gene>
<dbReference type="PANTHER" id="PTHR23407">
    <property type="entry name" value="ATPASE INHIBITOR/5-FORMYLTETRAHYDROFOLATE CYCLO-LIGASE"/>
    <property type="match status" value="1"/>
</dbReference>
<keyword evidence="6" id="KW-1185">Reference proteome</keyword>
<evidence type="ECO:0000256" key="3">
    <source>
        <dbReference type="ARBA" id="ARBA00022840"/>
    </source>
</evidence>
<dbReference type="NCBIfam" id="TIGR02727">
    <property type="entry name" value="MTHFS_bact"/>
    <property type="match status" value="1"/>
</dbReference>
<evidence type="ECO:0000313" key="6">
    <source>
        <dbReference type="Proteomes" id="UP001596147"/>
    </source>
</evidence>
<evidence type="ECO:0000256" key="4">
    <source>
        <dbReference type="RuleBase" id="RU361279"/>
    </source>
</evidence>
<dbReference type="GO" id="GO:0030272">
    <property type="term" value="F:5-formyltetrahydrofolate cyclo-ligase activity"/>
    <property type="evidence" value="ECO:0007669"/>
    <property type="project" value="UniProtKB-EC"/>
</dbReference>
<dbReference type="SUPFAM" id="SSF100950">
    <property type="entry name" value="NagB/RpiA/CoA transferase-like"/>
    <property type="match status" value="1"/>
</dbReference>
<dbReference type="InterPro" id="IPR002698">
    <property type="entry name" value="FTHF_cligase"/>
</dbReference>
<dbReference type="InterPro" id="IPR037171">
    <property type="entry name" value="NagB/RpiA_transferase-like"/>
</dbReference>
<comment type="cofactor">
    <cofactor evidence="4">
        <name>Mg(2+)</name>
        <dbReference type="ChEBI" id="CHEBI:18420"/>
    </cofactor>
</comment>
<dbReference type="Gene3D" id="3.40.50.10420">
    <property type="entry name" value="NagB/RpiA/CoA transferase-like"/>
    <property type="match status" value="1"/>
</dbReference>
<dbReference type="Pfam" id="PF01812">
    <property type="entry name" value="5-FTHF_cyc-lig"/>
    <property type="match status" value="1"/>
</dbReference>
<dbReference type="RefSeq" id="WP_382348089.1">
    <property type="nucleotide sequence ID" value="NZ_JBHSMC010000001.1"/>
</dbReference>
<keyword evidence="3 4" id="KW-0067">ATP-binding</keyword>
<dbReference type="PANTHER" id="PTHR23407:SF1">
    <property type="entry name" value="5-FORMYLTETRAHYDROFOLATE CYCLO-LIGASE"/>
    <property type="match status" value="1"/>
</dbReference>
<accession>A0ABW0LCN0</accession>
<comment type="similarity">
    <text evidence="1 4">Belongs to the 5-formyltetrahydrofolate cyclo-ligase family.</text>
</comment>
<evidence type="ECO:0000256" key="2">
    <source>
        <dbReference type="ARBA" id="ARBA00022741"/>
    </source>
</evidence>